<accession>A0A0D3GLI6</accession>
<dbReference type="PaxDb" id="65489-OBART07G00970.1"/>
<dbReference type="AlphaFoldDB" id="A0A0D3GLI6"/>
<dbReference type="Gramene" id="OBART07G00970.1">
    <property type="protein sequence ID" value="OBART07G00970.1"/>
    <property type="gene ID" value="OBART07G00970"/>
</dbReference>
<sequence>MTQLHRMQQIWQQHYNPTLAYLEIPLWASHKKSTACVYACQYIYEGAKEFLKHRKGACSPYAENRQWLGAKRGTLDLMALRSVLAGRFMVAANRAFRGRPVSTTTKERLELKMSSYPWTQNAMDNRLREGCAMAVDNHNRRIMRLANPYSGPADGDILYNWAWSNNISFLIILCSCFGLCHAALHLPHHASNNVSTA</sequence>
<reference evidence="1" key="1">
    <citation type="journal article" date="2009" name="Rice">
        <title>De Novo Next Generation Sequencing of Plant Genomes.</title>
        <authorList>
            <person name="Rounsley S."/>
            <person name="Marri P.R."/>
            <person name="Yu Y."/>
            <person name="He R."/>
            <person name="Sisneros N."/>
            <person name="Goicoechea J.L."/>
            <person name="Lee S.J."/>
            <person name="Angelova A."/>
            <person name="Kudrna D."/>
            <person name="Luo M."/>
            <person name="Affourtit J."/>
            <person name="Desany B."/>
            <person name="Knight J."/>
            <person name="Niazi F."/>
            <person name="Egholm M."/>
            <person name="Wing R.A."/>
        </authorList>
    </citation>
    <scope>NUCLEOTIDE SEQUENCE [LARGE SCALE GENOMIC DNA]</scope>
    <source>
        <strain evidence="1">cv. IRGC 105608</strain>
    </source>
</reference>
<dbReference type="Proteomes" id="UP000026960">
    <property type="component" value="Chromosome 7"/>
</dbReference>
<reference evidence="1" key="2">
    <citation type="submission" date="2015-03" db="UniProtKB">
        <authorList>
            <consortium name="EnsemblPlants"/>
        </authorList>
    </citation>
    <scope>IDENTIFICATION</scope>
</reference>
<protein>
    <submittedName>
        <fullName evidence="1">Uncharacterized protein</fullName>
    </submittedName>
</protein>
<keyword evidence="2" id="KW-1185">Reference proteome</keyword>
<organism evidence="1">
    <name type="scientific">Oryza barthii</name>
    <dbReference type="NCBI Taxonomy" id="65489"/>
    <lineage>
        <taxon>Eukaryota</taxon>
        <taxon>Viridiplantae</taxon>
        <taxon>Streptophyta</taxon>
        <taxon>Embryophyta</taxon>
        <taxon>Tracheophyta</taxon>
        <taxon>Spermatophyta</taxon>
        <taxon>Magnoliopsida</taxon>
        <taxon>Liliopsida</taxon>
        <taxon>Poales</taxon>
        <taxon>Poaceae</taxon>
        <taxon>BOP clade</taxon>
        <taxon>Oryzoideae</taxon>
        <taxon>Oryzeae</taxon>
        <taxon>Oryzinae</taxon>
        <taxon>Oryza</taxon>
    </lineage>
</organism>
<dbReference type="EnsemblPlants" id="OBART07G00970.1">
    <property type="protein sequence ID" value="OBART07G00970.1"/>
    <property type="gene ID" value="OBART07G00970"/>
</dbReference>
<evidence type="ECO:0000313" key="1">
    <source>
        <dbReference type="EnsemblPlants" id="OBART07G00970.1"/>
    </source>
</evidence>
<dbReference type="HOGENOM" id="CLU_1386077_0_0_1"/>
<evidence type="ECO:0000313" key="2">
    <source>
        <dbReference type="Proteomes" id="UP000026960"/>
    </source>
</evidence>
<name>A0A0D3GLI6_9ORYZ</name>
<proteinExistence type="predicted"/>